<dbReference type="EnsemblMetazoa" id="XM_019996097.1">
    <property type="protein sequence ID" value="XP_019851656.1"/>
    <property type="gene ID" value="LOC109581732"/>
</dbReference>
<dbReference type="RefSeq" id="XP_019851656.1">
    <property type="nucleotide sequence ID" value="XM_019996097.1"/>
</dbReference>
<dbReference type="GO" id="GO:0016020">
    <property type="term" value="C:membrane"/>
    <property type="evidence" value="ECO:0007669"/>
    <property type="project" value="UniProtKB-SubCell"/>
</dbReference>
<keyword evidence="1" id="KW-1133">Transmembrane helix</keyword>
<dbReference type="GO" id="GO:0043235">
    <property type="term" value="C:receptor complex"/>
    <property type="evidence" value="ECO:0007669"/>
    <property type="project" value="TreeGrafter"/>
</dbReference>
<reference evidence="3" key="2">
    <citation type="submission" date="2024-06" db="UniProtKB">
        <authorList>
            <consortium name="EnsemblMetazoa"/>
        </authorList>
    </citation>
    <scope>IDENTIFICATION</scope>
</reference>
<dbReference type="KEGG" id="aqu:109581732"/>
<dbReference type="GeneID" id="109581732"/>
<dbReference type="PANTHER" id="PTHR46957:SF3">
    <property type="entry name" value="CYTOKINE RECEPTOR"/>
    <property type="match status" value="1"/>
</dbReference>
<keyword evidence="1" id="KW-0472">Membrane</keyword>
<dbReference type="Pfam" id="PF00041">
    <property type="entry name" value="fn3"/>
    <property type="match status" value="1"/>
</dbReference>
<dbReference type="SMART" id="SM00060">
    <property type="entry name" value="FN3"/>
    <property type="match status" value="1"/>
</dbReference>
<evidence type="ECO:0000256" key="1">
    <source>
        <dbReference type="SAM" id="Phobius"/>
    </source>
</evidence>
<accession>A0AAN0J4I3</accession>
<evidence type="ECO:0000313" key="4">
    <source>
        <dbReference type="Proteomes" id="UP000007879"/>
    </source>
</evidence>
<dbReference type="AlphaFoldDB" id="A0AAN0J4I3"/>
<name>A0AAN0J4I3_AMPQE</name>
<feature type="domain" description="Fibronectin type-III" evidence="2">
    <location>
        <begin position="16"/>
        <end position="110"/>
    </location>
</feature>
<dbReference type="InterPro" id="IPR036116">
    <property type="entry name" value="FN3_sf"/>
</dbReference>
<evidence type="ECO:0000313" key="3">
    <source>
        <dbReference type="EnsemblMetazoa" id="XP_019851656.1"/>
    </source>
</evidence>
<keyword evidence="1" id="KW-0812">Transmembrane</keyword>
<dbReference type="PANTHER" id="PTHR46957">
    <property type="entry name" value="CYTOKINE RECEPTOR"/>
    <property type="match status" value="1"/>
</dbReference>
<keyword evidence="4" id="KW-1185">Reference proteome</keyword>
<dbReference type="Proteomes" id="UP000007879">
    <property type="component" value="Unassembled WGS sequence"/>
</dbReference>
<organism evidence="3 4">
    <name type="scientific">Amphimedon queenslandica</name>
    <name type="common">Sponge</name>
    <dbReference type="NCBI Taxonomy" id="400682"/>
    <lineage>
        <taxon>Eukaryota</taxon>
        <taxon>Metazoa</taxon>
        <taxon>Porifera</taxon>
        <taxon>Demospongiae</taxon>
        <taxon>Heteroscleromorpha</taxon>
        <taxon>Haplosclerida</taxon>
        <taxon>Niphatidae</taxon>
        <taxon>Amphimedon</taxon>
    </lineage>
</organism>
<dbReference type="InterPro" id="IPR003961">
    <property type="entry name" value="FN3_dom"/>
</dbReference>
<sequence>MTGPARQENQITPESIPGIISNFEQNHTALTEISILWNPPTIPNGIITAYEIRYRESTSTGPYNITNTTNTHYSIVGLMHDTSYIIGVRAYTSIGPGEWTEREYTTAQLPIVSNFSVTQVNATALEFQWLSVKEKEAYFYTVYYISSFCSGSLTFSKNSSYHIIPAEGIAGIKVYLFSISVTLKIRDTLYEGERSPFIPQELIRTEPTETISDEPITPGLISTILIMSTSLLTNIILSVILMILCTKSKTSNNNMNNGDNLIMKKSPAYNNIIMKKQLNQEGIDGPTYELADSAPQLSHAPAEYETIAQL</sequence>
<dbReference type="Gene3D" id="2.60.40.10">
    <property type="entry name" value="Immunoglobulins"/>
    <property type="match status" value="1"/>
</dbReference>
<dbReference type="PRINTS" id="PR00014">
    <property type="entry name" value="FNTYPEIII"/>
</dbReference>
<proteinExistence type="predicted"/>
<dbReference type="CDD" id="cd00063">
    <property type="entry name" value="FN3"/>
    <property type="match status" value="1"/>
</dbReference>
<dbReference type="InterPro" id="IPR013783">
    <property type="entry name" value="Ig-like_fold"/>
</dbReference>
<dbReference type="PROSITE" id="PS50853">
    <property type="entry name" value="FN3"/>
    <property type="match status" value="1"/>
</dbReference>
<reference evidence="4" key="1">
    <citation type="journal article" date="2010" name="Nature">
        <title>The Amphimedon queenslandica genome and the evolution of animal complexity.</title>
        <authorList>
            <person name="Srivastava M."/>
            <person name="Simakov O."/>
            <person name="Chapman J."/>
            <person name="Fahey B."/>
            <person name="Gauthier M.E."/>
            <person name="Mitros T."/>
            <person name="Richards G.S."/>
            <person name="Conaco C."/>
            <person name="Dacre M."/>
            <person name="Hellsten U."/>
            <person name="Larroux C."/>
            <person name="Putnam N.H."/>
            <person name="Stanke M."/>
            <person name="Adamska M."/>
            <person name="Darling A."/>
            <person name="Degnan S.M."/>
            <person name="Oakley T.H."/>
            <person name="Plachetzki D.C."/>
            <person name="Zhai Y."/>
            <person name="Adamski M."/>
            <person name="Calcino A."/>
            <person name="Cummins S.F."/>
            <person name="Goodstein D.M."/>
            <person name="Harris C."/>
            <person name="Jackson D.J."/>
            <person name="Leys S.P."/>
            <person name="Shu S."/>
            <person name="Woodcroft B.J."/>
            <person name="Vervoort M."/>
            <person name="Kosik K.S."/>
            <person name="Manning G."/>
            <person name="Degnan B.M."/>
            <person name="Rokhsar D.S."/>
        </authorList>
    </citation>
    <scope>NUCLEOTIDE SEQUENCE [LARGE SCALE GENOMIC DNA]</scope>
</reference>
<dbReference type="InterPro" id="IPR050713">
    <property type="entry name" value="RTP_Phos/Ushers"/>
</dbReference>
<evidence type="ECO:0000259" key="2">
    <source>
        <dbReference type="PROSITE" id="PS50853"/>
    </source>
</evidence>
<feature type="transmembrane region" description="Helical" evidence="1">
    <location>
        <begin position="220"/>
        <end position="245"/>
    </location>
</feature>
<protein>
    <recommendedName>
        <fullName evidence="2">Fibronectin type-III domain-containing protein</fullName>
    </recommendedName>
</protein>
<dbReference type="SUPFAM" id="SSF49265">
    <property type="entry name" value="Fibronectin type III"/>
    <property type="match status" value="1"/>
</dbReference>